<protein>
    <recommendedName>
        <fullName evidence="7">3-phosphoshikimate 1-carboxyvinyltransferase</fullName>
        <ecNumber evidence="7">2.5.1.19</ecNumber>
    </recommendedName>
    <alternativeName>
        <fullName evidence="7">5-enolpyruvylshikimate-3-phosphate synthase</fullName>
        <shortName evidence="7">EPSP synthase</shortName>
        <shortName evidence="7">EPSPS</shortName>
    </alternativeName>
</protein>
<dbReference type="Pfam" id="PF00275">
    <property type="entry name" value="EPSP_synthase"/>
    <property type="match status" value="1"/>
</dbReference>
<keyword evidence="4 7" id="KW-0808">Transferase</keyword>
<evidence type="ECO:0000256" key="7">
    <source>
        <dbReference type="HAMAP-Rule" id="MF_00210"/>
    </source>
</evidence>
<feature type="binding site" evidence="7">
    <location>
        <position position="168"/>
    </location>
    <ligand>
        <name>phosphoenolpyruvate</name>
        <dbReference type="ChEBI" id="CHEBI:58702"/>
    </ligand>
</feature>
<comment type="caution">
    <text evidence="9">The sequence shown here is derived from an EMBL/GenBank/DDBJ whole genome shotgun (WGS) entry which is preliminary data.</text>
</comment>
<feature type="binding site" evidence="7">
    <location>
        <position position="121"/>
    </location>
    <ligand>
        <name>phosphoenolpyruvate</name>
        <dbReference type="ChEBI" id="CHEBI:58702"/>
    </ligand>
</feature>
<evidence type="ECO:0000256" key="6">
    <source>
        <dbReference type="ARBA" id="ARBA00044633"/>
    </source>
</evidence>
<feature type="binding site" evidence="7">
    <location>
        <position position="21"/>
    </location>
    <ligand>
        <name>3-phosphoshikimate</name>
        <dbReference type="ChEBI" id="CHEBI:145989"/>
    </ligand>
</feature>
<evidence type="ECO:0000256" key="2">
    <source>
        <dbReference type="ARBA" id="ARBA00009948"/>
    </source>
</evidence>
<dbReference type="PANTHER" id="PTHR21090">
    <property type="entry name" value="AROM/DEHYDROQUINATE SYNTHASE"/>
    <property type="match status" value="1"/>
</dbReference>
<evidence type="ECO:0000256" key="5">
    <source>
        <dbReference type="ARBA" id="ARBA00023141"/>
    </source>
</evidence>
<evidence type="ECO:0000256" key="1">
    <source>
        <dbReference type="ARBA" id="ARBA00004811"/>
    </source>
</evidence>
<feature type="domain" description="Enolpyruvate transferase" evidence="8">
    <location>
        <begin position="6"/>
        <end position="423"/>
    </location>
</feature>
<comment type="function">
    <text evidence="7">Catalyzes the transfer of the enolpyruvyl moiety of phosphoenolpyruvate (PEP) to the 5-hydroxyl of shikimate-3-phosphate (S3P) to produce enolpyruvyl shikimate-3-phosphate and inorganic phosphate.</text>
</comment>
<keyword evidence="3 7" id="KW-0028">Amino-acid biosynthesis</keyword>
<gene>
    <name evidence="7 9" type="primary">aroA</name>
    <name evidence="9" type="ORF">L6773_07420</name>
</gene>
<dbReference type="Gene3D" id="3.65.10.10">
    <property type="entry name" value="Enolpyruvate transferase domain"/>
    <property type="match status" value="2"/>
</dbReference>
<dbReference type="PROSITE" id="PS00104">
    <property type="entry name" value="EPSP_SYNTHASE_1"/>
    <property type="match status" value="1"/>
</dbReference>
<dbReference type="CDD" id="cd01556">
    <property type="entry name" value="EPSP_synthase"/>
    <property type="match status" value="1"/>
</dbReference>
<evidence type="ECO:0000256" key="4">
    <source>
        <dbReference type="ARBA" id="ARBA00022679"/>
    </source>
</evidence>
<dbReference type="EMBL" id="JAKLWS010000007">
    <property type="protein sequence ID" value="MCG2588386.1"/>
    <property type="molecule type" value="Genomic_DNA"/>
</dbReference>
<feature type="binding site" evidence="7">
    <location>
        <position position="166"/>
    </location>
    <ligand>
        <name>3-phosphoshikimate</name>
        <dbReference type="ChEBI" id="CHEBI:145989"/>
    </ligand>
</feature>
<dbReference type="PROSITE" id="PS00885">
    <property type="entry name" value="EPSP_SYNTHASE_2"/>
    <property type="match status" value="1"/>
</dbReference>
<dbReference type="InterPro" id="IPR006264">
    <property type="entry name" value="EPSP_synthase"/>
</dbReference>
<keyword evidence="10" id="KW-1185">Reference proteome</keyword>
<keyword evidence="7" id="KW-0963">Cytoplasm</keyword>
<evidence type="ECO:0000313" key="9">
    <source>
        <dbReference type="EMBL" id="MCG2588386.1"/>
    </source>
</evidence>
<feature type="active site" description="Proton acceptor" evidence="7">
    <location>
        <position position="313"/>
    </location>
</feature>
<evidence type="ECO:0000313" key="10">
    <source>
        <dbReference type="Proteomes" id="UP001165366"/>
    </source>
</evidence>
<reference evidence="9" key="2">
    <citation type="submission" date="2024-05" db="EMBL/GenBank/DDBJ databases">
        <title>Rhodohalobacter halophilus gen. nov., sp. nov., a moderately halophilic member of the family Balneolaceae.</title>
        <authorList>
            <person name="Xia J."/>
        </authorList>
    </citation>
    <scope>NUCLEOTIDE SEQUENCE</scope>
    <source>
        <strain evidence="9">WB101</strain>
    </source>
</reference>
<feature type="binding site" evidence="7">
    <location>
        <position position="168"/>
    </location>
    <ligand>
        <name>3-phosphoshikimate</name>
        <dbReference type="ChEBI" id="CHEBI:145989"/>
    </ligand>
</feature>
<dbReference type="EC" id="2.5.1.19" evidence="7"/>
<reference evidence="9" key="1">
    <citation type="submission" date="2022-01" db="EMBL/GenBank/DDBJ databases">
        <authorList>
            <person name="Wang Y."/>
        </authorList>
    </citation>
    <scope>NUCLEOTIDE SEQUENCE</scope>
    <source>
        <strain evidence="9">WB101</strain>
    </source>
</reference>
<feature type="binding site" evidence="7">
    <location>
        <position position="344"/>
    </location>
    <ligand>
        <name>phosphoenolpyruvate</name>
        <dbReference type="ChEBI" id="CHEBI:58702"/>
    </ligand>
</feature>
<comment type="similarity">
    <text evidence="2 7">Belongs to the EPSP synthase family.</text>
</comment>
<keyword evidence="5 7" id="KW-0057">Aromatic amino acid biosynthesis</keyword>
<dbReference type="PANTHER" id="PTHR21090:SF5">
    <property type="entry name" value="PENTAFUNCTIONAL AROM POLYPEPTIDE"/>
    <property type="match status" value="1"/>
</dbReference>
<feature type="binding site" evidence="7">
    <location>
        <position position="21"/>
    </location>
    <ligand>
        <name>phosphoenolpyruvate</name>
        <dbReference type="ChEBI" id="CHEBI:58702"/>
    </ligand>
</feature>
<dbReference type="InterPro" id="IPR001986">
    <property type="entry name" value="Enolpyruvate_Tfrase_dom"/>
</dbReference>
<name>A0ABS9KC10_9BACT</name>
<comment type="pathway">
    <text evidence="1 7">Metabolic intermediate biosynthesis; chorismate biosynthesis; chorismate from D-erythrose 4-phosphate and phosphoenolpyruvate: step 6/7.</text>
</comment>
<dbReference type="HAMAP" id="MF_00210">
    <property type="entry name" value="EPSP_synth"/>
    <property type="match status" value="1"/>
</dbReference>
<dbReference type="SUPFAM" id="SSF55205">
    <property type="entry name" value="EPT/RTPC-like"/>
    <property type="match status" value="1"/>
</dbReference>
<proteinExistence type="inferred from homology"/>
<sequence>MNKAVDPVAKLSGEIVPPPDKSISHRSAMFAALSSENSIIQNYSSAADPQSTLECLKQLGVEIHQEGSTVKISGVGRDGFQDPEKSLDCGNSGTTMRLLSGIVAGAGVECTMIGDESLSARTMKRIIDPLRKMGCKIDGKEGIYAPLEIHSHGGVKGMRYPLPIASAQLKSCVLLAGLFGDEPTEVVEDVLSRDHTERLLQLETEPYGSGKIIQSSRDHIIPQQNYRVPGDFSAAAFWLVAGSIHENAEIHLSGTGVNPSRDAVYHILEEMGASFKKTNNRLAGKEPVSDLFVESSDLKPIHLDPALIPNCIDELPILMVAMCFADGKSVITGAEELRHKETDRLSAMAEILNLAGTEVELQQDGIIIQGRRDFKPSAATFPTYHDHRMAMAAAVLATKGTDTSAITHADCTAISYPKFWTDLQTLSDSAA</sequence>
<dbReference type="InterPro" id="IPR013792">
    <property type="entry name" value="RNA3'P_cycl/enolpyr_Trfase_a/b"/>
</dbReference>
<dbReference type="PIRSF" id="PIRSF000505">
    <property type="entry name" value="EPSPS"/>
    <property type="match status" value="1"/>
</dbReference>
<accession>A0ABS9KC10</accession>
<comment type="subunit">
    <text evidence="7">Monomer.</text>
</comment>
<evidence type="ECO:0000259" key="8">
    <source>
        <dbReference type="Pfam" id="PF00275"/>
    </source>
</evidence>
<comment type="caution">
    <text evidence="7">Lacks conserved residue(s) required for the propagation of feature annotation.</text>
</comment>
<dbReference type="GO" id="GO:0003866">
    <property type="term" value="F:3-phosphoshikimate 1-carboxyvinyltransferase activity"/>
    <property type="evidence" value="ECO:0007669"/>
    <property type="project" value="UniProtKB-EC"/>
</dbReference>
<feature type="binding site" evidence="7">
    <location>
        <position position="388"/>
    </location>
    <ligand>
        <name>phosphoenolpyruvate</name>
        <dbReference type="ChEBI" id="CHEBI:58702"/>
    </ligand>
</feature>
<feature type="binding site" evidence="7">
    <location>
        <position position="26"/>
    </location>
    <ligand>
        <name>3-phosphoshikimate</name>
        <dbReference type="ChEBI" id="CHEBI:145989"/>
    </ligand>
</feature>
<dbReference type="InterPro" id="IPR036968">
    <property type="entry name" value="Enolpyruvate_Tfrase_sf"/>
</dbReference>
<organism evidence="9 10">
    <name type="scientific">Rhodohalobacter sulfatireducens</name>
    <dbReference type="NCBI Taxonomy" id="2911366"/>
    <lineage>
        <taxon>Bacteria</taxon>
        <taxon>Pseudomonadati</taxon>
        <taxon>Balneolota</taxon>
        <taxon>Balneolia</taxon>
        <taxon>Balneolales</taxon>
        <taxon>Balneolaceae</taxon>
        <taxon>Rhodohalobacter</taxon>
    </lineage>
</organism>
<dbReference type="NCBIfam" id="TIGR01356">
    <property type="entry name" value="aroA"/>
    <property type="match status" value="1"/>
</dbReference>
<feature type="binding site" evidence="7">
    <location>
        <position position="313"/>
    </location>
    <ligand>
        <name>3-phosphoshikimate</name>
        <dbReference type="ChEBI" id="CHEBI:145989"/>
    </ligand>
</feature>
<feature type="binding site" evidence="7">
    <location>
        <position position="93"/>
    </location>
    <ligand>
        <name>phosphoenolpyruvate</name>
        <dbReference type="ChEBI" id="CHEBI:58702"/>
    </ligand>
</feature>
<feature type="binding site" evidence="7">
    <location>
        <position position="340"/>
    </location>
    <ligand>
        <name>3-phosphoshikimate</name>
        <dbReference type="ChEBI" id="CHEBI:145989"/>
    </ligand>
</feature>
<feature type="binding site" evidence="7">
    <location>
        <position position="22"/>
    </location>
    <ligand>
        <name>3-phosphoshikimate</name>
        <dbReference type="ChEBI" id="CHEBI:145989"/>
    </ligand>
</feature>
<comment type="catalytic activity">
    <reaction evidence="6">
        <text>3-phosphoshikimate + phosphoenolpyruvate = 5-O-(1-carboxyvinyl)-3-phosphoshikimate + phosphate</text>
        <dbReference type="Rhea" id="RHEA:21256"/>
        <dbReference type="ChEBI" id="CHEBI:43474"/>
        <dbReference type="ChEBI" id="CHEBI:57701"/>
        <dbReference type="ChEBI" id="CHEBI:58702"/>
        <dbReference type="ChEBI" id="CHEBI:145989"/>
        <dbReference type="EC" id="2.5.1.19"/>
    </reaction>
    <physiologicalReaction direction="left-to-right" evidence="6">
        <dbReference type="Rhea" id="RHEA:21257"/>
    </physiologicalReaction>
</comment>
<dbReference type="InterPro" id="IPR023193">
    <property type="entry name" value="EPSP_synthase_CS"/>
</dbReference>
<dbReference type="RefSeq" id="WP_237853228.1">
    <property type="nucleotide sequence ID" value="NZ_JAKLWS010000007.1"/>
</dbReference>
<comment type="subcellular location">
    <subcellularLocation>
        <location evidence="7">Cytoplasm</location>
    </subcellularLocation>
</comment>
<evidence type="ECO:0000256" key="3">
    <source>
        <dbReference type="ARBA" id="ARBA00022605"/>
    </source>
</evidence>
<dbReference type="Proteomes" id="UP001165366">
    <property type="component" value="Unassembled WGS sequence"/>
</dbReference>